<evidence type="ECO:0000313" key="2">
    <source>
        <dbReference type="EMBL" id="GGN20322.1"/>
    </source>
</evidence>
<dbReference type="Proteomes" id="UP000653411">
    <property type="component" value="Unassembled WGS sequence"/>
</dbReference>
<dbReference type="EMBL" id="BMML01000011">
    <property type="protein sequence ID" value="GGN20322.1"/>
    <property type="molecule type" value="Genomic_DNA"/>
</dbReference>
<sequence length="82" mass="8703">MERYVDNAAVLEQLFTRLALVGAIAAVGVALLLLAARHVEPATVPRRFGHRVLWWQNHGRAVLVCSVVLALGALAGLGAVHG</sequence>
<comment type="caution">
    <text evidence="2">The sequence shown here is derived from an EMBL/GenBank/DDBJ whole genome shotgun (WGS) entry which is preliminary data.</text>
</comment>
<keyword evidence="1" id="KW-0812">Transmembrane</keyword>
<proteinExistence type="predicted"/>
<evidence type="ECO:0000313" key="3">
    <source>
        <dbReference type="Proteomes" id="UP000653411"/>
    </source>
</evidence>
<keyword evidence="1" id="KW-0472">Membrane</keyword>
<protein>
    <submittedName>
        <fullName evidence="2">Uncharacterized protein</fullName>
    </submittedName>
</protein>
<gene>
    <name evidence="2" type="ORF">GCM10011578_050860</name>
</gene>
<organism evidence="2 3">
    <name type="scientific">Streptomyces fuscichromogenes</name>
    <dbReference type="NCBI Taxonomy" id="1324013"/>
    <lineage>
        <taxon>Bacteria</taxon>
        <taxon>Bacillati</taxon>
        <taxon>Actinomycetota</taxon>
        <taxon>Actinomycetes</taxon>
        <taxon>Kitasatosporales</taxon>
        <taxon>Streptomycetaceae</taxon>
        <taxon>Streptomyces</taxon>
    </lineage>
</organism>
<keyword evidence="1" id="KW-1133">Transmembrane helix</keyword>
<evidence type="ECO:0000256" key="1">
    <source>
        <dbReference type="SAM" id="Phobius"/>
    </source>
</evidence>
<dbReference type="AlphaFoldDB" id="A0A917XFT2"/>
<reference evidence="2" key="1">
    <citation type="journal article" date="2014" name="Int. J. Syst. Evol. Microbiol.">
        <title>Complete genome sequence of Corynebacterium casei LMG S-19264T (=DSM 44701T), isolated from a smear-ripened cheese.</title>
        <authorList>
            <consortium name="US DOE Joint Genome Institute (JGI-PGF)"/>
            <person name="Walter F."/>
            <person name="Albersmeier A."/>
            <person name="Kalinowski J."/>
            <person name="Ruckert C."/>
        </authorList>
    </citation>
    <scope>NUCLEOTIDE SEQUENCE</scope>
    <source>
        <strain evidence="2">CGMCC 4.7110</strain>
    </source>
</reference>
<feature type="transmembrane region" description="Helical" evidence="1">
    <location>
        <begin position="60"/>
        <end position="80"/>
    </location>
</feature>
<reference evidence="2" key="2">
    <citation type="submission" date="2020-09" db="EMBL/GenBank/DDBJ databases">
        <authorList>
            <person name="Sun Q."/>
            <person name="Zhou Y."/>
        </authorList>
    </citation>
    <scope>NUCLEOTIDE SEQUENCE</scope>
    <source>
        <strain evidence="2">CGMCC 4.7110</strain>
    </source>
</reference>
<dbReference type="RefSeq" id="WP_189265107.1">
    <property type="nucleotide sequence ID" value="NZ_BMML01000011.1"/>
</dbReference>
<feature type="transmembrane region" description="Helical" evidence="1">
    <location>
        <begin position="20"/>
        <end position="39"/>
    </location>
</feature>
<keyword evidence="3" id="KW-1185">Reference proteome</keyword>
<accession>A0A917XFT2</accession>
<name>A0A917XFT2_9ACTN</name>